<dbReference type="InterPro" id="IPR011251">
    <property type="entry name" value="Luciferase-like_dom"/>
</dbReference>
<dbReference type="EMBL" id="QPJC01000005">
    <property type="protein sequence ID" value="RCW44086.1"/>
    <property type="molecule type" value="Genomic_DNA"/>
</dbReference>
<dbReference type="PANTHER" id="PTHR42847:SF4">
    <property type="entry name" value="ALKANESULFONATE MONOOXYGENASE-RELATED"/>
    <property type="match status" value="1"/>
</dbReference>
<evidence type="ECO:0000259" key="5">
    <source>
        <dbReference type="Pfam" id="PF00296"/>
    </source>
</evidence>
<evidence type="ECO:0000313" key="6">
    <source>
        <dbReference type="EMBL" id="RCW44086.1"/>
    </source>
</evidence>
<dbReference type="InterPro" id="IPR050172">
    <property type="entry name" value="SsuD_RutA_monooxygenase"/>
</dbReference>
<name>A0A368VVG2_9ACTN</name>
<evidence type="ECO:0000313" key="7">
    <source>
        <dbReference type="Proteomes" id="UP000253495"/>
    </source>
</evidence>
<dbReference type="InterPro" id="IPR019952">
    <property type="entry name" value="F420_OxRdatse_Rv1855c_pred"/>
</dbReference>
<dbReference type="InterPro" id="IPR036661">
    <property type="entry name" value="Luciferase-like_sf"/>
</dbReference>
<organism evidence="6 7">
    <name type="scientific">Halopolyspora algeriensis</name>
    <dbReference type="NCBI Taxonomy" id="1500506"/>
    <lineage>
        <taxon>Bacteria</taxon>
        <taxon>Bacillati</taxon>
        <taxon>Actinomycetota</taxon>
        <taxon>Actinomycetes</taxon>
        <taxon>Actinomycetes incertae sedis</taxon>
        <taxon>Halopolyspora</taxon>
    </lineage>
</organism>
<dbReference type="SUPFAM" id="SSF51679">
    <property type="entry name" value="Bacterial luciferase-like"/>
    <property type="match status" value="1"/>
</dbReference>
<dbReference type="Proteomes" id="UP000253495">
    <property type="component" value="Unassembled WGS sequence"/>
</dbReference>
<keyword evidence="7" id="KW-1185">Reference proteome</keyword>
<proteinExistence type="predicted"/>
<sequence length="325" mass="35466">MVEARLASKAVYEDFKLRVFTEPQQGATYDDLLRVATTAESAGYDAFFRSDHYLKMGPVSGEPGPTDAWLTLAGLARETTRLRLGTLMSAATFRLPGPLAISAAQADQMSGGRIEFGLGTGWYADEHTAYGIPFPSLRERFDRYAEQLEIVTGLWGTPSGETFDYDGTYYRLADSPALPKPVQRPRPPVLIGGAGKKRTPALAARFADEFNLPFVDMATAADQFERVEQACTAIGRDPAELVRSAALVVCVGKDEAQIARRAEVIGRDVDELRANGLTGTPAEVVDTIGTWRQRTGITRAYLQLLDVSDLDQLELIASEVTPQLD</sequence>
<keyword evidence="4 6" id="KW-0503">Monooxygenase</keyword>
<keyword evidence="3" id="KW-0560">Oxidoreductase</keyword>
<dbReference type="Pfam" id="PF00296">
    <property type="entry name" value="Bac_luciferase"/>
    <property type="match status" value="1"/>
</dbReference>
<dbReference type="Gene3D" id="3.20.20.30">
    <property type="entry name" value="Luciferase-like domain"/>
    <property type="match status" value="1"/>
</dbReference>
<keyword evidence="1" id="KW-0285">Flavoprotein</keyword>
<reference evidence="6 7" key="1">
    <citation type="submission" date="2018-07" db="EMBL/GenBank/DDBJ databases">
        <title>Genomic Encyclopedia of Type Strains, Phase III (KMG-III): the genomes of soil and plant-associated and newly described type strains.</title>
        <authorList>
            <person name="Whitman W."/>
        </authorList>
    </citation>
    <scope>NUCLEOTIDE SEQUENCE [LARGE SCALE GENOMIC DNA]</scope>
    <source>
        <strain evidence="6 7">CECT 8575</strain>
    </source>
</reference>
<evidence type="ECO:0000256" key="2">
    <source>
        <dbReference type="ARBA" id="ARBA00022643"/>
    </source>
</evidence>
<dbReference type="NCBIfam" id="TIGR03560">
    <property type="entry name" value="F420_Rv1855c"/>
    <property type="match status" value="1"/>
</dbReference>
<gene>
    <name evidence="6" type="ORF">DFQ14_105231</name>
</gene>
<dbReference type="AlphaFoldDB" id="A0A368VVG2"/>
<evidence type="ECO:0000256" key="1">
    <source>
        <dbReference type="ARBA" id="ARBA00022630"/>
    </source>
</evidence>
<dbReference type="PANTHER" id="PTHR42847">
    <property type="entry name" value="ALKANESULFONATE MONOOXYGENASE"/>
    <property type="match status" value="1"/>
</dbReference>
<dbReference type="GO" id="GO:0008726">
    <property type="term" value="F:alkanesulfonate monooxygenase activity"/>
    <property type="evidence" value="ECO:0007669"/>
    <property type="project" value="TreeGrafter"/>
</dbReference>
<evidence type="ECO:0000256" key="4">
    <source>
        <dbReference type="ARBA" id="ARBA00023033"/>
    </source>
</evidence>
<dbReference type="GO" id="GO:0046306">
    <property type="term" value="P:alkanesulfonate catabolic process"/>
    <property type="evidence" value="ECO:0007669"/>
    <property type="project" value="TreeGrafter"/>
</dbReference>
<accession>A0A368VVG2</accession>
<feature type="domain" description="Luciferase-like" evidence="5">
    <location>
        <begin position="20"/>
        <end position="262"/>
    </location>
</feature>
<comment type="caution">
    <text evidence="6">The sequence shown here is derived from an EMBL/GenBank/DDBJ whole genome shotgun (WGS) entry which is preliminary data.</text>
</comment>
<protein>
    <submittedName>
        <fullName evidence="6">Alkanesulfonate monooxygenase</fullName>
    </submittedName>
</protein>
<evidence type="ECO:0000256" key="3">
    <source>
        <dbReference type="ARBA" id="ARBA00023002"/>
    </source>
</evidence>
<keyword evidence="2" id="KW-0288">FMN</keyword>